<organism evidence="1 2">
    <name type="scientific">Sistotremastrum niveocremeum HHB9708</name>
    <dbReference type="NCBI Taxonomy" id="1314777"/>
    <lineage>
        <taxon>Eukaryota</taxon>
        <taxon>Fungi</taxon>
        <taxon>Dikarya</taxon>
        <taxon>Basidiomycota</taxon>
        <taxon>Agaricomycotina</taxon>
        <taxon>Agaricomycetes</taxon>
        <taxon>Sistotremastrales</taxon>
        <taxon>Sistotremastraceae</taxon>
        <taxon>Sertulicium</taxon>
        <taxon>Sertulicium niveocremeum</taxon>
    </lineage>
</organism>
<accession>A0A164ML30</accession>
<name>A0A164ML30_9AGAM</name>
<evidence type="ECO:0000313" key="2">
    <source>
        <dbReference type="Proteomes" id="UP000076722"/>
    </source>
</evidence>
<dbReference type="Proteomes" id="UP000076722">
    <property type="component" value="Unassembled WGS sequence"/>
</dbReference>
<protein>
    <submittedName>
        <fullName evidence="1">Uncharacterized protein</fullName>
    </submittedName>
</protein>
<reference evidence="1 2" key="1">
    <citation type="journal article" date="2016" name="Mol. Biol. Evol.">
        <title>Comparative Genomics of Early-Diverging Mushroom-Forming Fungi Provides Insights into the Origins of Lignocellulose Decay Capabilities.</title>
        <authorList>
            <person name="Nagy L.G."/>
            <person name="Riley R."/>
            <person name="Tritt A."/>
            <person name="Adam C."/>
            <person name="Daum C."/>
            <person name="Floudas D."/>
            <person name="Sun H."/>
            <person name="Yadav J.S."/>
            <person name="Pangilinan J."/>
            <person name="Larsson K.H."/>
            <person name="Matsuura K."/>
            <person name="Barry K."/>
            <person name="Labutti K."/>
            <person name="Kuo R."/>
            <person name="Ohm R.A."/>
            <person name="Bhattacharya S.S."/>
            <person name="Shirouzu T."/>
            <person name="Yoshinaga Y."/>
            <person name="Martin F.M."/>
            <person name="Grigoriev I.V."/>
            <person name="Hibbett D.S."/>
        </authorList>
    </citation>
    <scope>NUCLEOTIDE SEQUENCE [LARGE SCALE GENOMIC DNA]</scope>
    <source>
        <strain evidence="1 2">HHB9708</strain>
    </source>
</reference>
<dbReference type="EMBL" id="KV419467">
    <property type="protein sequence ID" value="KZS86815.1"/>
    <property type="molecule type" value="Genomic_DNA"/>
</dbReference>
<keyword evidence="2" id="KW-1185">Reference proteome</keyword>
<gene>
    <name evidence="1" type="ORF">SISNIDRAFT_471484</name>
</gene>
<sequence length="199" mass="22142">MVKLRRFLIIIRTTMQIQGGRRLGRTIPQSDGLLHEMIVVSGLQTDLDLSNVMFPTKMFSPKTRVILSGSPAKWKHVEASKGLDSLVIDVRAQALECGFNTGLNSSRIDVLLSSLRHLPRVPGHARRSQQPSNSSSSSKSLPLVLRYVSETGTDEYIYGNSPQFLCSGYPDTVTVTRKFGGKERMGLGSMQGWMLRLYK</sequence>
<proteinExistence type="predicted"/>
<evidence type="ECO:0000313" key="1">
    <source>
        <dbReference type="EMBL" id="KZS86815.1"/>
    </source>
</evidence>
<dbReference type="AlphaFoldDB" id="A0A164ML30"/>